<dbReference type="PANTHER" id="PTHR36100:SF1">
    <property type="entry name" value="BUD SITE SELECTION PROTEIN 4"/>
    <property type="match status" value="1"/>
</dbReference>
<evidence type="ECO:0000313" key="6">
    <source>
        <dbReference type="Proteomes" id="UP000237144"/>
    </source>
</evidence>
<feature type="region of interest" description="Disordered" evidence="3">
    <location>
        <begin position="1"/>
        <end position="45"/>
    </location>
</feature>
<dbReference type="OrthoDB" id="2123378at2759"/>
<dbReference type="PANTHER" id="PTHR36100">
    <property type="entry name" value="BUD SITE SELECTION PROTEIN 4"/>
    <property type="match status" value="1"/>
</dbReference>
<feature type="region of interest" description="Disordered" evidence="3">
    <location>
        <begin position="655"/>
        <end position="674"/>
    </location>
</feature>
<keyword evidence="6" id="KW-1185">Reference proteome</keyword>
<feature type="region of interest" description="Disordered" evidence="3">
    <location>
        <begin position="298"/>
        <end position="378"/>
    </location>
</feature>
<feature type="compositionally biased region" description="Polar residues" evidence="3">
    <location>
        <begin position="233"/>
        <end position="249"/>
    </location>
</feature>
<feature type="region of interest" description="Disordered" evidence="3">
    <location>
        <begin position="768"/>
        <end position="813"/>
    </location>
</feature>
<evidence type="ECO:0000259" key="4">
    <source>
        <dbReference type="PROSITE" id="PS50003"/>
    </source>
</evidence>
<keyword evidence="2" id="KW-0131">Cell cycle</keyword>
<dbReference type="InterPro" id="IPR052007">
    <property type="entry name" value="Bud4"/>
</dbReference>
<keyword evidence="1" id="KW-0132">Cell division</keyword>
<dbReference type="PROSITE" id="PS50003">
    <property type="entry name" value="PH_DOMAIN"/>
    <property type="match status" value="1"/>
</dbReference>
<organism evidence="5 6">
    <name type="scientific">Rhodotorula taiwanensis</name>
    <dbReference type="NCBI Taxonomy" id="741276"/>
    <lineage>
        <taxon>Eukaryota</taxon>
        <taxon>Fungi</taxon>
        <taxon>Dikarya</taxon>
        <taxon>Basidiomycota</taxon>
        <taxon>Pucciniomycotina</taxon>
        <taxon>Microbotryomycetes</taxon>
        <taxon>Sporidiobolales</taxon>
        <taxon>Sporidiobolaceae</taxon>
        <taxon>Rhodotorula</taxon>
    </lineage>
</organism>
<feature type="compositionally biased region" description="Basic and acidic residues" evidence="3">
    <location>
        <begin position="207"/>
        <end position="221"/>
    </location>
</feature>
<feature type="compositionally biased region" description="Low complexity" evidence="3">
    <location>
        <begin position="782"/>
        <end position="805"/>
    </location>
</feature>
<feature type="region of interest" description="Disordered" evidence="3">
    <location>
        <begin position="404"/>
        <end position="571"/>
    </location>
</feature>
<protein>
    <recommendedName>
        <fullName evidence="4">PH domain-containing protein</fullName>
    </recommendedName>
</protein>
<evidence type="ECO:0000256" key="3">
    <source>
        <dbReference type="SAM" id="MobiDB-lite"/>
    </source>
</evidence>
<evidence type="ECO:0000256" key="2">
    <source>
        <dbReference type="ARBA" id="ARBA00023306"/>
    </source>
</evidence>
<proteinExistence type="predicted"/>
<sequence>MAAVAPAPPATPPRSASGSLRTTPAFSPRSPAAASDASASSRPSSAIIYGVQGAEGGVEAITARRRNSGSFKHMATGGLVSKSPFTQHKSGSTPASPTKTTSGTAIPVANGLYRRTSGSSRRASTEIDGAVKENSWPSDLSEVANGPAPPAGSYKSPNSKTRAFFSSSPFKPVPSSGSQTAGTTTTLSTRSTPSSSPFKPTRPVSTHVREDSSNGAEEPRRQTSSFAALRKNNLVSSSPFVADKQQASAPSPDLPQVPYEIGALTHESAPMDFHQQEFDDAPASTTAQHLANARARAAQVEAHGWNGPSAQGGNVSPTRLYSSSADSVKSALTSARRGMRGPRPLGGTASSSPDDGDETEREDLPRVIRRQPSSKSVAWAETEEVFEFEVESERRHSLMSEISTDDGRYYNSSSDEEDATHHTDSEHSGHEEEHDGTGFSWSLQQINAARPVRGAQEEEDDDDHNSDAEASVISTASSAMDEIVGQIDEYLHEESLDDTHIFSPSQIPSSFEDQPDIPSHHDTSGYSSPQIPQGPQSAFSVSSVSAADDTASEVLSTSSYGGESEEEARVTVAQKAVFSVSSAPPIALPPLPPRTELPSRPADELPAVTALPSVSALAHSDSQFSLPDIPGTSPFLGFEDDGKADSVVTLSADTRPLILPPTRPLQPQSPAGSLTQARAVAQQQQGSLRFVPSPIMASVHRMAERGLASPINLDASPALSRKASLVGSDVTTSSISWYGSTASGSLRGGTVRLGRDRLEERMKAHQALFGPGPDSPVASFGAFPTPSSPAGSSSTEASRSTAPTSVGDHAEHASKAIPNRAIEARPAPKARSATLSSTMLPTIAASPQRATLDVSIGSPLTSRVAEEMQSPLERLQRGMQDREGEHEWRSGDSLLGHANANADVSGDDLAPLTNAFDRVRGPARRRSRSTGDADVAETSSILTLDVQPTMPELGFEASAADEGFGSSVLQSLDDIYNSRNRSYRVRESKQVVVVSDMNGSRAGDVDPGKAWRRKRPSDVHAINRSLSTMSIAAPSARKAKELSGQLFLLLREVNFEGMPLPRQPVKLTAVLDNGRQRVDVAVRDLSAKVALKKEFELVCSADLMFAIHFTVPRPSAASTPVLPQSPPAVSTPPSSPTKAQRALRLFSSPKKKATPTKSASPAPPPTPDPFWDYVSTDGELATSRVVFATEASNCRLKKSRLLVPFGAKDSSSPRSCSGSLVIDMLFVPAVSGVPKAQLPKSMDEVLAGLEVLDTATTVAFESPLTQLGGDTTVWRRRIVKLRGGMLVPYSEVTKRSHVEIDLSLVSHVADLNAASPAGKASFDDDEEDLACMDNSFRLLFKDGNRIDFYADSPGDKARWLEVLGKTIAAEGGVRVAPAWSIAVRKLPTPKA</sequence>
<accession>A0A2S5B403</accession>
<feature type="region of interest" description="Disordered" evidence="3">
    <location>
        <begin position="583"/>
        <end position="604"/>
    </location>
</feature>
<feature type="compositionally biased region" description="Polar residues" evidence="3">
    <location>
        <begin position="502"/>
        <end position="512"/>
    </location>
</feature>
<dbReference type="SUPFAM" id="SSF50729">
    <property type="entry name" value="PH domain-like"/>
    <property type="match status" value="1"/>
</dbReference>
<dbReference type="EMBL" id="PJQD01000085">
    <property type="protein sequence ID" value="POY71512.1"/>
    <property type="molecule type" value="Genomic_DNA"/>
</dbReference>
<feature type="region of interest" description="Disordered" evidence="3">
    <location>
        <begin position="1116"/>
        <end position="1170"/>
    </location>
</feature>
<feature type="compositionally biased region" description="Polar residues" evidence="3">
    <location>
        <begin position="308"/>
        <end position="333"/>
    </location>
</feature>
<dbReference type="Proteomes" id="UP000237144">
    <property type="component" value="Unassembled WGS sequence"/>
</dbReference>
<feature type="compositionally biased region" description="Polar residues" evidence="3">
    <location>
        <begin position="524"/>
        <end position="536"/>
    </location>
</feature>
<feature type="region of interest" description="Disordered" evidence="3">
    <location>
        <begin position="65"/>
        <end position="258"/>
    </location>
</feature>
<reference evidence="5 6" key="1">
    <citation type="journal article" date="2018" name="Front. Microbiol.">
        <title>Prospects for Fungal Bioremediation of Acidic Radioactive Waste Sites: Characterization and Genome Sequence of Rhodotorula taiwanensis MD1149.</title>
        <authorList>
            <person name="Tkavc R."/>
            <person name="Matrosova V.Y."/>
            <person name="Grichenko O.E."/>
            <person name="Gostincar C."/>
            <person name="Volpe R.P."/>
            <person name="Klimenkova P."/>
            <person name="Gaidamakova E.K."/>
            <person name="Zhou C.E."/>
            <person name="Stewart B.J."/>
            <person name="Lyman M.G."/>
            <person name="Malfatti S.A."/>
            <person name="Rubinfeld B."/>
            <person name="Courtot M."/>
            <person name="Singh J."/>
            <person name="Dalgard C.L."/>
            <person name="Hamilton T."/>
            <person name="Frey K.G."/>
            <person name="Gunde-Cimerman N."/>
            <person name="Dugan L."/>
            <person name="Daly M.J."/>
        </authorList>
    </citation>
    <scope>NUCLEOTIDE SEQUENCE [LARGE SCALE GENOMIC DNA]</scope>
    <source>
        <strain evidence="5 6">MD1149</strain>
    </source>
</reference>
<name>A0A2S5B403_9BASI</name>
<feature type="compositionally biased region" description="Basic and acidic residues" evidence="3">
    <location>
        <begin position="489"/>
        <end position="500"/>
    </location>
</feature>
<dbReference type="SMART" id="SM00233">
    <property type="entry name" value="PH"/>
    <property type="match status" value="1"/>
</dbReference>
<feature type="region of interest" description="Disordered" evidence="3">
    <location>
        <begin position="899"/>
        <end position="943"/>
    </location>
</feature>
<dbReference type="GO" id="GO:0005525">
    <property type="term" value="F:GTP binding"/>
    <property type="evidence" value="ECO:0007669"/>
    <property type="project" value="TreeGrafter"/>
</dbReference>
<evidence type="ECO:0000313" key="5">
    <source>
        <dbReference type="EMBL" id="POY71512.1"/>
    </source>
</evidence>
<feature type="compositionally biased region" description="Low complexity" evidence="3">
    <location>
        <begin position="537"/>
        <end position="549"/>
    </location>
</feature>
<feature type="compositionally biased region" description="Pro residues" evidence="3">
    <location>
        <begin position="1123"/>
        <end position="1135"/>
    </location>
</feature>
<comment type="caution">
    <text evidence="5">The sequence shown here is derived from an EMBL/GenBank/DDBJ whole genome shotgun (WGS) entry which is preliminary data.</text>
</comment>
<dbReference type="GO" id="GO:0051301">
    <property type="term" value="P:cell division"/>
    <property type="evidence" value="ECO:0007669"/>
    <property type="project" value="UniProtKB-KW"/>
</dbReference>
<dbReference type="InterPro" id="IPR001849">
    <property type="entry name" value="PH_domain"/>
</dbReference>
<feature type="compositionally biased region" description="Pro residues" evidence="3">
    <location>
        <begin position="1"/>
        <end position="12"/>
    </location>
</feature>
<feature type="domain" description="PH" evidence="4">
    <location>
        <begin position="1257"/>
        <end position="1368"/>
    </location>
</feature>
<dbReference type="Gene3D" id="2.30.29.30">
    <property type="entry name" value="Pleckstrin-homology domain (PH domain)/Phosphotyrosine-binding domain (PTB)"/>
    <property type="match status" value="1"/>
</dbReference>
<feature type="compositionally biased region" description="Pro residues" evidence="3">
    <location>
        <begin position="586"/>
        <end position="595"/>
    </location>
</feature>
<feature type="compositionally biased region" description="Low complexity" evidence="3">
    <location>
        <begin position="24"/>
        <end position="45"/>
    </location>
</feature>
<feature type="compositionally biased region" description="Basic and acidic residues" evidence="3">
    <location>
        <begin position="419"/>
        <end position="436"/>
    </location>
</feature>
<evidence type="ECO:0000256" key="1">
    <source>
        <dbReference type="ARBA" id="ARBA00022618"/>
    </source>
</evidence>
<feature type="compositionally biased region" description="Polar residues" evidence="3">
    <location>
        <begin position="83"/>
        <end position="104"/>
    </location>
</feature>
<gene>
    <name evidence="5" type="ORF">BMF94_5825</name>
</gene>
<dbReference type="InterPro" id="IPR011993">
    <property type="entry name" value="PH-like_dom_sf"/>
</dbReference>
<feature type="compositionally biased region" description="Low complexity" evidence="3">
    <location>
        <begin position="164"/>
        <end position="203"/>
    </location>
</feature>
<dbReference type="STRING" id="741276.A0A2S5B403"/>